<dbReference type="RefSeq" id="WP_161017958.1">
    <property type="nucleotide sequence ID" value="NZ_WWCP01000001.1"/>
</dbReference>
<dbReference type="InterPro" id="IPR009279">
    <property type="entry name" value="Portal_Mu"/>
</dbReference>
<protein>
    <submittedName>
        <fullName evidence="1">DUF935 family protein</fullName>
    </submittedName>
</protein>
<sequence>MSKIVDQYGKPIDQGTLNEPQTAHITNLQNQYLTPMLSGLTPARLARVLQEADNGNLLEQHRLFADMEERDGHIQAEMDKRKTAIVGLSWDIVPPRNATAAEKASAQWVKEVLQDAADPMENLCLAMMDAVGHGFAPVELEWRREGSTLLPDFYPRPQEWFKLNQARTEIRLNDGSADGEMMRPFGWIMHTRREAKTGYAARMGLFRTLVWPFLYKAYALGDFAEFLETYGLPIIVGKYFAGATAEEKASLMRAVTQLSHDARAIMPEEMKLEIQKITGGAGESAHLAMMNWADKSQSKSILGQTLSADTGKGGGGSYALGKVHNEVRHDIRNGDARQAAATLTRDLVYPLLALNRPGTLSLARCPRLAFDLGEAEDLTSYAEALPKLAGAGLQIPVNWAHERLHIPQPQDGEAVLKPLTAAPVSNTAPGDPAPTAELTRRVPVATAALSTDDLTDTLAAGAAPSWASHLERIAQLVEQATSLAELQSQLLNAYGGSQFEQLVKLMAAGFALAELKGMSDAQEER</sequence>
<reference evidence="1 2" key="1">
    <citation type="submission" date="2019-12" db="EMBL/GenBank/DDBJ databases">
        <title>Novel species isolated from a subtropical stream in China.</title>
        <authorList>
            <person name="Lu H."/>
        </authorList>
    </citation>
    <scope>NUCLEOTIDE SEQUENCE [LARGE SCALE GENOMIC DNA]</scope>
    <source>
        <strain evidence="1 2">FT50W</strain>
    </source>
</reference>
<dbReference type="EMBL" id="WWCP01000001">
    <property type="protein sequence ID" value="MYM80549.1"/>
    <property type="molecule type" value="Genomic_DNA"/>
</dbReference>
<dbReference type="AlphaFoldDB" id="A0A6L8ME74"/>
<dbReference type="Proteomes" id="UP000474565">
    <property type="component" value="Unassembled WGS sequence"/>
</dbReference>
<dbReference type="Pfam" id="PF06074">
    <property type="entry name" value="Portal_Mu"/>
    <property type="match status" value="1"/>
</dbReference>
<evidence type="ECO:0000313" key="1">
    <source>
        <dbReference type="EMBL" id="MYM80549.1"/>
    </source>
</evidence>
<organism evidence="1 2">
    <name type="scientific">Duganella lactea</name>
    <dbReference type="NCBI Taxonomy" id="2692173"/>
    <lineage>
        <taxon>Bacteria</taxon>
        <taxon>Pseudomonadati</taxon>
        <taxon>Pseudomonadota</taxon>
        <taxon>Betaproteobacteria</taxon>
        <taxon>Burkholderiales</taxon>
        <taxon>Oxalobacteraceae</taxon>
        <taxon>Telluria group</taxon>
        <taxon>Duganella</taxon>
    </lineage>
</organism>
<gene>
    <name evidence="1" type="ORF">GTP44_01060</name>
</gene>
<proteinExistence type="predicted"/>
<evidence type="ECO:0000313" key="2">
    <source>
        <dbReference type="Proteomes" id="UP000474565"/>
    </source>
</evidence>
<name>A0A6L8ME74_9BURK</name>
<accession>A0A6L8ME74</accession>
<comment type="caution">
    <text evidence="1">The sequence shown here is derived from an EMBL/GenBank/DDBJ whole genome shotgun (WGS) entry which is preliminary data.</text>
</comment>